<dbReference type="PANTHER" id="PTHR30160:SF7">
    <property type="entry name" value="ADP-HEPTOSE--LPS HEPTOSYLTRANSFERASE 2"/>
    <property type="match status" value="1"/>
</dbReference>
<evidence type="ECO:0000313" key="4">
    <source>
        <dbReference type="Proteomes" id="UP001064262"/>
    </source>
</evidence>
<gene>
    <name evidence="3" type="ORF">N5923_03430</name>
</gene>
<dbReference type="Pfam" id="PF01075">
    <property type="entry name" value="Glyco_transf_9"/>
    <property type="match status" value="1"/>
</dbReference>
<dbReference type="EMBL" id="JAODIM010000035">
    <property type="protein sequence ID" value="MCU5776552.1"/>
    <property type="molecule type" value="Genomic_DNA"/>
</dbReference>
<evidence type="ECO:0000256" key="1">
    <source>
        <dbReference type="ARBA" id="ARBA00022676"/>
    </source>
</evidence>
<dbReference type="Proteomes" id="UP001064262">
    <property type="component" value="Unassembled WGS sequence"/>
</dbReference>
<name>A0A9J6PLJ9_9GAMM</name>
<keyword evidence="4" id="KW-1185">Reference proteome</keyword>
<dbReference type="GO" id="GO:0009244">
    <property type="term" value="P:lipopolysaccharide core region biosynthetic process"/>
    <property type="evidence" value="ECO:0007669"/>
    <property type="project" value="TreeGrafter"/>
</dbReference>
<dbReference type="SUPFAM" id="SSF53756">
    <property type="entry name" value="UDP-Glycosyltransferase/glycogen phosphorylase"/>
    <property type="match status" value="1"/>
</dbReference>
<dbReference type="GO" id="GO:0008713">
    <property type="term" value="F:ADP-heptose-lipopolysaccharide heptosyltransferase activity"/>
    <property type="evidence" value="ECO:0007669"/>
    <property type="project" value="TreeGrafter"/>
</dbReference>
<dbReference type="AlphaFoldDB" id="A0A9J6PLJ9"/>
<dbReference type="PANTHER" id="PTHR30160">
    <property type="entry name" value="TETRAACYLDISACCHARIDE 4'-KINASE-RELATED"/>
    <property type="match status" value="1"/>
</dbReference>
<dbReference type="Gene3D" id="3.40.50.2000">
    <property type="entry name" value="Glycogen Phosphorylase B"/>
    <property type="match status" value="2"/>
</dbReference>
<sequence>MRKRWKFRAVDLFLRLYTGQKGRLASRDSFFQEQQFANIVIYSTTALGDFMMNTPAIRAVRQRFPDAIITLVAHQKFRDFMEGGEDWDRVVYWNSKVKTLPVLIKELKEKGKPDLALILHSHEPYDYLSAVMSGAKYIFRDNYSDDNPWRDRWLTNFTYGFKGHLVQRKLELIAPLGCDISNGAMKVPRPPIAKVAKSDNQKIIGFQMGASSAERCWPAESFADVANTLLKENPQASVVLIGGPGEKHLENPFIEKVEPTLRARIHSQIGKTTLPGLIETINTFDVMLTGDTGPLHVAIALQVPTLSLFVTEEPSSSGPYQDREIHQVLYGVRMALKPGSLSGEAMKTITSAQVIACLRNEFSIFC</sequence>
<dbReference type="InterPro" id="IPR002201">
    <property type="entry name" value="Glyco_trans_9"/>
</dbReference>
<evidence type="ECO:0000256" key="2">
    <source>
        <dbReference type="ARBA" id="ARBA00022679"/>
    </source>
</evidence>
<reference evidence="3" key="1">
    <citation type="submission" date="2022-09" db="EMBL/GenBank/DDBJ databases">
        <title>Winslowiella arboricola sp. nov., isolated from bleeding cankers on broadleaf hosts.</title>
        <authorList>
            <person name="Brady C."/>
            <person name="Kaur S."/>
            <person name="Crampton B."/>
            <person name="Maddock D."/>
            <person name="Arnold D."/>
            <person name="Denman S."/>
        </authorList>
    </citation>
    <scope>NUCLEOTIDE SEQUENCE</scope>
    <source>
        <strain evidence="3">BAC 15a-03b</strain>
    </source>
</reference>
<comment type="caution">
    <text evidence="3">The sequence shown here is derived from an EMBL/GenBank/DDBJ whole genome shotgun (WGS) entry which is preliminary data.</text>
</comment>
<dbReference type="GO" id="GO:0005829">
    <property type="term" value="C:cytosol"/>
    <property type="evidence" value="ECO:0007669"/>
    <property type="project" value="TreeGrafter"/>
</dbReference>
<dbReference type="RefSeq" id="WP_267142867.1">
    <property type="nucleotide sequence ID" value="NZ_JAODIL010000073.1"/>
</dbReference>
<protein>
    <submittedName>
        <fullName evidence="3">Glycosyltransferase family 9 protein</fullName>
    </submittedName>
</protein>
<organism evidence="3 4">
    <name type="scientific">Winslowiella arboricola</name>
    <dbReference type="NCBI Taxonomy" id="2978220"/>
    <lineage>
        <taxon>Bacteria</taxon>
        <taxon>Pseudomonadati</taxon>
        <taxon>Pseudomonadota</taxon>
        <taxon>Gammaproteobacteria</taxon>
        <taxon>Enterobacterales</taxon>
        <taxon>Erwiniaceae</taxon>
        <taxon>Winslowiella</taxon>
    </lineage>
</organism>
<keyword evidence="2" id="KW-0808">Transferase</keyword>
<keyword evidence="1" id="KW-0328">Glycosyltransferase</keyword>
<dbReference type="CDD" id="cd03789">
    <property type="entry name" value="GT9_LPS_heptosyltransferase"/>
    <property type="match status" value="1"/>
</dbReference>
<proteinExistence type="predicted"/>
<dbReference type="InterPro" id="IPR051199">
    <property type="entry name" value="LPS_LOS_Heptosyltrfase"/>
</dbReference>
<accession>A0A9J6PLJ9</accession>
<evidence type="ECO:0000313" key="3">
    <source>
        <dbReference type="EMBL" id="MCU5776552.1"/>
    </source>
</evidence>